<feature type="region of interest" description="Disordered" evidence="1">
    <location>
        <begin position="388"/>
        <end position="416"/>
    </location>
</feature>
<feature type="compositionally biased region" description="Basic and acidic residues" evidence="1">
    <location>
        <begin position="111"/>
        <end position="122"/>
    </location>
</feature>
<protein>
    <submittedName>
        <fullName evidence="2">Uncharacterized protein</fullName>
    </submittedName>
</protein>
<feature type="region of interest" description="Disordered" evidence="1">
    <location>
        <begin position="111"/>
        <end position="135"/>
    </location>
</feature>
<reference evidence="2" key="2">
    <citation type="submission" date="2020-11" db="EMBL/GenBank/DDBJ databases">
        <authorList>
            <consortium name="DOE Joint Genome Institute"/>
            <person name="Kuo A."/>
            <person name="Miyauchi S."/>
            <person name="Kiss E."/>
            <person name="Drula E."/>
            <person name="Kohler A."/>
            <person name="Sanchez-Garcia M."/>
            <person name="Andreopoulos B."/>
            <person name="Barry K.W."/>
            <person name="Bonito G."/>
            <person name="Buee M."/>
            <person name="Carver A."/>
            <person name="Chen C."/>
            <person name="Cichocki N."/>
            <person name="Clum A."/>
            <person name="Culley D."/>
            <person name="Crous P.W."/>
            <person name="Fauchery L."/>
            <person name="Girlanda M."/>
            <person name="Hayes R."/>
            <person name="Keri Z."/>
            <person name="Labutti K."/>
            <person name="Lipzen A."/>
            <person name="Lombard V."/>
            <person name="Magnuson J."/>
            <person name="Maillard F."/>
            <person name="Morin E."/>
            <person name="Murat C."/>
            <person name="Nolan M."/>
            <person name="Ohm R."/>
            <person name="Pangilinan J."/>
            <person name="Pereira M."/>
            <person name="Perotto S."/>
            <person name="Peter M."/>
            <person name="Riley R."/>
            <person name="Sitrit Y."/>
            <person name="Stielow B."/>
            <person name="Szollosi G."/>
            <person name="Zifcakova L."/>
            <person name="Stursova M."/>
            <person name="Spatafora J.W."/>
            <person name="Tedersoo L."/>
            <person name="Vaario L.-M."/>
            <person name="Yamada A."/>
            <person name="Yan M."/>
            <person name="Wang P."/>
            <person name="Xu J."/>
            <person name="Bruns T."/>
            <person name="Baldrian P."/>
            <person name="Vilgalys R."/>
            <person name="Henrissat B."/>
            <person name="Grigoriev I.V."/>
            <person name="Hibbett D."/>
            <person name="Nagy L.G."/>
            <person name="Martin F.M."/>
        </authorList>
    </citation>
    <scope>NUCLEOTIDE SEQUENCE</scope>
    <source>
        <strain evidence="2">UH-Tt-Lm1</strain>
    </source>
</reference>
<dbReference type="OrthoDB" id="3260134at2759"/>
<feature type="compositionally biased region" description="Polar residues" evidence="1">
    <location>
        <begin position="159"/>
        <end position="172"/>
    </location>
</feature>
<evidence type="ECO:0000313" key="3">
    <source>
        <dbReference type="Proteomes" id="UP000736335"/>
    </source>
</evidence>
<feature type="compositionally biased region" description="Polar residues" evidence="1">
    <location>
        <begin position="615"/>
        <end position="624"/>
    </location>
</feature>
<dbReference type="Proteomes" id="UP000736335">
    <property type="component" value="Unassembled WGS sequence"/>
</dbReference>
<reference evidence="2" key="1">
    <citation type="journal article" date="2020" name="Nat. Commun.">
        <title>Large-scale genome sequencing of mycorrhizal fungi provides insights into the early evolution of symbiotic traits.</title>
        <authorList>
            <person name="Miyauchi S."/>
            <person name="Kiss E."/>
            <person name="Kuo A."/>
            <person name="Drula E."/>
            <person name="Kohler A."/>
            <person name="Sanchez-Garcia M."/>
            <person name="Morin E."/>
            <person name="Andreopoulos B."/>
            <person name="Barry K.W."/>
            <person name="Bonito G."/>
            <person name="Buee M."/>
            <person name="Carver A."/>
            <person name="Chen C."/>
            <person name="Cichocki N."/>
            <person name="Clum A."/>
            <person name="Culley D."/>
            <person name="Crous P.W."/>
            <person name="Fauchery L."/>
            <person name="Girlanda M."/>
            <person name="Hayes R.D."/>
            <person name="Keri Z."/>
            <person name="LaButti K."/>
            <person name="Lipzen A."/>
            <person name="Lombard V."/>
            <person name="Magnuson J."/>
            <person name="Maillard F."/>
            <person name="Murat C."/>
            <person name="Nolan M."/>
            <person name="Ohm R.A."/>
            <person name="Pangilinan J."/>
            <person name="Pereira M.F."/>
            <person name="Perotto S."/>
            <person name="Peter M."/>
            <person name="Pfister S."/>
            <person name="Riley R."/>
            <person name="Sitrit Y."/>
            <person name="Stielow J.B."/>
            <person name="Szollosi G."/>
            <person name="Zifcakova L."/>
            <person name="Stursova M."/>
            <person name="Spatafora J.W."/>
            <person name="Tedersoo L."/>
            <person name="Vaario L.M."/>
            <person name="Yamada A."/>
            <person name="Yan M."/>
            <person name="Wang P."/>
            <person name="Xu J."/>
            <person name="Bruns T."/>
            <person name="Baldrian P."/>
            <person name="Vilgalys R."/>
            <person name="Dunand C."/>
            <person name="Henrissat B."/>
            <person name="Grigoriev I.V."/>
            <person name="Hibbett D."/>
            <person name="Nagy L.G."/>
            <person name="Martin F.M."/>
        </authorList>
    </citation>
    <scope>NUCLEOTIDE SEQUENCE</scope>
    <source>
        <strain evidence="2">UH-Tt-Lm1</strain>
    </source>
</reference>
<feature type="compositionally biased region" description="Polar residues" evidence="1">
    <location>
        <begin position="285"/>
        <end position="297"/>
    </location>
</feature>
<feature type="compositionally biased region" description="Gly residues" evidence="1">
    <location>
        <begin position="1"/>
        <end position="11"/>
    </location>
</feature>
<feature type="compositionally biased region" description="Low complexity" evidence="1">
    <location>
        <begin position="523"/>
        <end position="534"/>
    </location>
</feature>
<keyword evidence="3" id="KW-1185">Reference proteome</keyword>
<gene>
    <name evidence="2" type="ORF">BJ322DRAFT_1037934</name>
</gene>
<feature type="compositionally biased region" description="Polar residues" evidence="1">
    <location>
        <begin position="397"/>
        <end position="407"/>
    </location>
</feature>
<evidence type="ECO:0000256" key="1">
    <source>
        <dbReference type="SAM" id="MobiDB-lite"/>
    </source>
</evidence>
<sequence length="1186" mass="128125">MVGANYTGGRGNAVKARSKDTAGRLQRGHFSKQRLGILTEALRSRRTDHQSLSHPCAGTDHPNLTANHRSGSLISPSGYSACTPAATIHDISLGHARRDLARKQLLLRQSTRQDSHLHRNDDALFSSLPQPDPPGVTCMESTTLIGKEEPGQPALLPETTPTVGQPCVTSPPRTGPALRPTSLPDKQPTLVPETPSRKSKILDLIDSSDLTSVRSQIDCILALPSLLGVARCANSRPPPLSTDIDNDNITLTRGDKEGCNAVNDLRPVHPLVDDALIPETDRLSAASSTQIRNQTPVRQHMRHRLQPSDPPSPVINHPDLDHDHHQHYPAISPTIQSRANSTDVAYLSSPGSKHEHDADFDGRKCEVPASGLVTGRIQEIGACSAPHFQTRDFGRTSGPTYERSSSPDAERDAKPDWQMKEDQDEDDMNVNGGVESNVDVGFGSKTVDYLFPPRVKNSISDWDQFGLMRPLTGNKSRTEEEIPPSKLALALSPPPLHFREVDEGGARSALTDHVGVRGPPLARSRYSRSSPRSRVGTSFDSRSHSGLSSASVAVNVVDVLDGTPDRRDSGLREDLVDQRLSMFSFSSPNVRSHIDQDELQEHRRGIPKPAADHPNNLSPGSFPSDSEVRHCSPTAWSLTPRTEVLSGSRFSDVRSDNDPASRRGSRLDGLVNEMVAGKSRMGVGGRGNELSGVRDVVADGCHLRRRLSVATGDGGEEELCGDGACEQDLDVQSSRCSSPSCSGSCADGVDYGSQGLVAGSRSVVLPRYRYPGLSSDRVSVLGSHLRRNARDTPLVPHNAQISGSLRAATPSFSTKPLDTIPFTHVAGAFQDNAQLNTNRDTSWSIQTQENVHTDTEELDALGFSSSSPLTSISGSLPSFESAPRNLHLGQDKFYEDKDGDVGNSRSGFHGSLTLNGRLRSDMKYDMDPDLDVRTGLNGDDDRAVHSRDALGRPLTPKFINSWGEGGYGSELEYVAGVEHGDMGGLERDKLGPVDPRGRASLISGSVSVAGTSGVSAADLLLTRALSARIRFYDEDGGIRSPAILESRMPPVQSRSVDDHGSGGEEELEECELLKSLLESSDPWGLMRKKALNLPSPTPEEIERRGKREDVVKGSLGRRGVGYFTPPSLDALLGLGGSVDEIEMEEVEEGGLGGDELEDSQEILDFHSSQPRTDHSFARRAEQALAY</sequence>
<feature type="region of interest" description="Disordered" evidence="1">
    <location>
        <begin position="508"/>
        <end position="545"/>
    </location>
</feature>
<accession>A0A9P6HN54</accession>
<dbReference type="AlphaFoldDB" id="A0A9P6HN54"/>
<feature type="region of interest" description="Disordered" evidence="1">
    <location>
        <begin position="148"/>
        <end position="196"/>
    </location>
</feature>
<evidence type="ECO:0000313" key="2">
    <source>
        <dbReference type="EMBL" id="KAF9790692.1"/>
    </source>
</evidence>
<feature type="region of interest" description="Disordered" evidence="1">
    <location>
        <begin position="1"/>
        <end position="30"/>
    </location>
</feature>
<dbReference type="EMBL" id="WIUZ02000002">
    <property type="protein sequence ID" value="KAF9790692.1"/>
    <property type="molecule type" value="Genomic_DNA"/>
</dbReference>
<comment type="caution">
    <text evidence="2">The sequence shown here is derived from an EMBL/GenBank/DDBJ whole genome shotgun (WGS) entry which is preliminary data.</text>
</comment>
<organism evidence="2 3">
    <name type="scientific">Thelephora terrestris</name>
    <dbReference type="NCBI Taxonomy" id="56493"/>
    <lineage>
        <taxon>Eukaryota</taxon>
        <taxon>Fungi</taxon>
        <taxon>Dikarya</taxon>
        <taxon>Basidiomycota</taxon>
        <taxon>Agaricomycotina</taxon>
        <taxon>Agaricomycetes</taxon>
        <taxon>Thelephorales</taxon>
        <taxon>Thelephoraceae</taxon>
        <taxon>Thelephora</taxon>
    </lineage>
</organism>
<proteinExistence type="predicted"/>
<feature type="region of interest" description="Disordered" evidence="1">
    <location>
        <begin position="605"/>
        <end position="634"/>
    </location>
</feature>
<name>A0A9P6HN54_9AGAM</name>
<feature type="region of interest" description="Disordered" evidence="1">
    <location>
        <begin position="283"/>
        <end position="311"/>
    </location>
</feature>